<comment type="caution">
    <text evidence="7">The sequence shown here is derived from an EMBL/GenBank/DDBJ whole genome shotgun (WGS) entry which is preliminary data.</text>
</comment>
<dbReference type="PROSITE" id="PS00455">
    <property type="entry name" value="AMP_BINDING"/>
    <property type="match status" value="1"/>
</dbReference>
<dbReference type="GO" id="GO:0004467">
    <property type="term" value="F:long-chain fatty acid-CoA ligase activity"/>
    <property type="evidence" value="ECO:0007669"/>
    <property type="project" value="TreeGrafter"/>
</dbReference>
<proteinExistence type="inferred from homology"/>
<dbReference type="PANTHER" id="PTHR43272">
    <property type="entry name" value="LONG-CHAIN-FATTY-ACID--COA LIGASE"/>
    <property type="match status" value="1"/>
</dbReference>
<keyword evidence="4" id="KW-0443">Lipid metabolism</keyword>
<sequence length="634" mass="68046">MNLPPTDGDRPVSLAHLFLSRVAATPGAEAYRSPVPTGPGGGEEPWQSLTWEQTGQRVRAVAAGLLSLGIGAEDRVAIASGTRLEWILADLGILCAGAATTTVYPSTDADETAYILADSGSRVLFAEDAGKAAKALAHRAELPALAAVVTFDPVPVPDDDGPAAALPVLSLADLERRGADHLRAYPEAVEQAVAAIDREHLATLIYTSGTTGRPKGVRLVHDCWAFQAQAARDLGLLTTADLEYAWLPMAHAFGKNLLCGQIAVGYALAVDGRLDRMTANLQRLRPTLMAAVPRVFEKIYNSLAAEARGQGGLRRRVFDWAARVARDYAAAAQERGAEHGGGMEAGRRLVPFPLAARHALADRLVYAGVRDLFGGRMRGCPTGSAPLAPDIGRFFSGAGIPVLEGYGLTESACGASMSLAEFRTGTAGRPLPGVEVRIADDGEILMRGPNIMRGYHNLPERTAEVLDPDGWFHTGDLGELTPDGYLRITGRIKELIKTSGGKYVAPLEIESRFKGVCPYVSHIVVIGDHRNFCTALVTLDEASIMSWAKSRGTTGRSYAEVCAADETHALVGQYIGQVNAGLQRWQTIKKFAVLHRDFDLAHGELTPSMKVRRPQVERSFADRIEAMYEGARER</sequence>
<dbReference type="AlphaFoldDB" id="A0A5J4LCI7"/>
<organism evidence="7 8">
    <name type="scientific">Streptomyces angustmyceticus</name>
    <dbReference type="NCBI Taxonomy" id="285578"/>
    <lineage>
        <taxon>Bacteria</taxon>
        <taxon>Bacillati</taxon>
        <taxon>Actinomycetota</taxon>
        <taxon>Actinomycetes</taxon>
        <taxon>Kitasatosporales</taxon>
        <taxon>Streptomycetaceae</taxon>
        <taxon>Streptomyces</taxon>
    </lineage>
</organism>
<keyword evidence="2" id="KW-0436">Ligase</keyword>
<evidence type="ECO:0000259" key="6">
    <source>
        <dbReference type="Pfam" id="PF00501"/>
    </source>
</evidence>
<evidence type="ECO:0000256" key="5">
    <source>
        <dbReference type="ARBA" id="ARBA00032875"/>
    </source>
</evidence>
<dbReference type="InterPro" id="IPR042099">
    <property type="entry name" value="ANL_N_sf"/>
</dbReference>
<dbReference type="Gene3D" id="3.40.50.12780">
    <property type="entry name" value="N-terminal domain of ligase-like"/>
    <property type="match status" value="1"/>
</dbReference>
<keyword evidence="8" id="KW-1185">Reference proteome</keyword>
<evidence type="ECO:0000313" key="7">
    <source>
        <dbReference type="EMBL" id="GES29912.1"/>
    </source>
</evidence>
<dbReference type="EMBL" id="BLAG01000007">
    <property type="protein sequence ID" value="GES29912.1"/>
    <property type="molecule type" value="Genomic_DNA"/>
</dbReference>
<dbReference type="PANTHER" id="PTHR43272:SF32">
    <property type="entry name" value="AMP-DEPENDENT SYNTHETASE_LIGASE DOMAIN-CONTAINING PROTEIN"/>
    <property type="match status" value="1"/>
</dbReference>
<name>A0A5J4LCI7_9ACTN</name>
<dbReference type="Proteomes" id="UP000325598">
    <property type="component" value="Unassembled WGS sequence"/>
</dbReference>
<dbReference type="InterPro" id="IPR000873">
    <property type="entry name" value="AMP-dep_synth/lig_dom"/>
</dbReference>
<dbReference type="SUPFAM" id="SSF56801">
    <property type="entry name" value="Acetyl-CoA synthetase-like"/>
    <property type="match status" value="1"/>
</dbReference>
<evidence type="ECO:0000256" key="1">
    <source>
        <dbReference type="ARBA" id="ARBA00006432"/>
    </source>
</evidence>
<evidence type="ECO:0000256" key="3">
    <source>
        <dbReference type="ARBA" id="ARBA00022832"/>
    </source>
</evidence>
<accession>A0A5J4LCI7</accession>
<comment type="similarity">
    <text evidence="1">Belongs to the ATP-dependent AMP-binding enzyme family.</text>
</comment>
<evidence type="ECO:0000313" key="8">
    <source>
        <dbReference type="Proteomes" id="UP000325598"/>
    </source>
</evidence>
<protein>
    <recommendedName>
        <fullName evidence="5">Acyl-CoA synthetase</fullName>
    </recommendedName>
</protein>
<feature type="domain" description="AMP-dependent synthetase/ligase" evidence="6">
    <location>
        <begin position="21"/>
        <end position="456"/>
    </location>
</feature>
<dbReference type="CDD" id="cd05907">
    <property type="entry name" value="VL_LC_FACS_like"/>
    <property type="match status" value="1"/>
</dbReference>
<dbReference type="Pfam" id="PF23562">
    <property type="entry name" value="AMP-binding_C_3"/>
    <property type="match status" value="1"/>
</dbReference>
<dbReference type="InterPro" id="IPR020845">
    <property type="entry name" value="AMP-binding_CS"/>
</dbReference>
<reference evidence="7 8" key="1">
    <citation type="submission" date="2019-10" db="EMBL/GenBank/DDBJ databases">
        <title>Whole genome shotgun sequence of Streptomyces angustmyceticus NBRC 3934.</title>
        <authorList>
            <person name="Hosoyama A."/>
            <person name="Ichikawa N."/>
            <person name="Kimura A."/>
            <person name="Kitahashi Y."/>
            <person name="Komaki H."/>
            <person name="Uohara A."/>
        </authorList>
    </citation>
    <scope>NUCLEOTIDE SEQUENCE [LARGE SCALE GENOMIC DNA]</scope>
    <source>
        <strain evidence="7 8">NBRC 3934</strain>
    </source>
</reference>
<dbReference type="GO" id="GO:0016020">
    <property type="term" value="C:membrane"/>
    <property type="evidence" value="ECO:0007669"/>
    <property type="project" value="TreeGrafter"/>
</dbReference>
<evidence type="ECO:0000256" key="4">
    <source>
        <dbReference type="ARBA" id="ARBA00023098"/>
    </source>
</evidence>
<evidence type="ECO:0000256" key="2">
    <source>
        <dbReference type="ARBA" id="ARBA00022598"/>
    </source>
</evidence>
<gene>
    <name evidence="7" type="ORF">San01_23990</name>
</gene>
<dbReference type="Pfam" id="PF00501">
    <property type="entry name" value="AMP-binding"/>
    <property type="match status" value="1"/>
</dbReference>
<keyword evidence="3" id="KW-0276">Fatty acid metabolism</keyword>